<name>A0ABM1J1R7_POLDO</name>
<evidence type="ECO:0000259" key="10">
    <source>
        <dbReference type="Pfam" id="PF14833"/>
    </source>
</evidence>
<dbReference type="SUPFAM" id="SSF48179">
    <property type="entry name" value="6-phosphogluconate dehydrogenase C-terminal domain-like"/>
    <property type="match status" value="1"/>
</dbReference>
<accession>A0ABM1J1R7</accession>
<evidence type="ECO:0000256" key="1">
    <source>
        <dbReference type="ARBA" id="ARBA00005109"/>
    </source>
</evidence>
<evidence type="ECO:0000313" key="11">
    <source>
        <dbReference type="Proteomes" id="UP000694924"/>
    </source>
</evidence>
<dbReference type="InterPro" id="IPR015815">
    <property type="entry name" value="HIBADH-related"/>
</dbReference>
<dbReference type="PROSITE" id="PS00895">
    <property type="entry name" value="3_HYDROXYISOBUT_DH"/>
    <property type="match status" value="1"/>
</dbReference>
<keyword evidence="4 8" id="KW-0101">Branched-chain amino acid catabolism</keyword>
<dbReference type="PIRSF" id="PIRSF000103">
    <property type="entry name" value="HIBADH"/>
    <property type="match status" value="1"/>
</dbReference>
<keyword evidence="11" id="KW-1185">Reference proteome</keyword>
<dbReference type="InterPro" id="IPR006115">
    <property type="entry name" value="6PGDH_NADP-bd"/>
</dbReference>
<proteinExistence type="inferred from homology"/>
<dbReference type="InterPro" id="IPR002204">
    <property type="entry name" value="3-OH-isobutyrate_DH-rel_CS"/>
</dbReference>
<evidence type="ECO:0000256" key="2">
    <source>
        <dbReference type="ARBA" id="ARBA00006013"/>
    </source>
</evidence>
<dbReference type="EC" id="1.1.1.31" evidence="3 8"/>
<dbReference type="Pfam" id="PF03446">
    <property type="entry name" value="NAD_binding_2"/>
    <property type="match status" value="1"/>
</dbReference>
<evidence type="ECO:0000256" key="5">
    <source>
        <dbReference type="ARBA" id="ARBA00023002"/>
    </source>
</evidence>
<evidence type="ECO:0000256" key="3">
    <source>
        <dbReference type="ARBA" id="ARBA00012991"/>
    </source>
</evidence>
<dbReference type="PANTHER" id="PTHR22981:SF7">
    <property type="entry name" value="3-HYDROXYISOBUTYRATE DEHYDROGENASE, MITOCHONDRIAL"/>
    <property type="match status" value="1"/>
</dbReference>
<dbReference type="RefSeq" id="XP_015186404.1">
    <property type="nucleotide sequence ID" value="XM_015330918.1"/>
</dbReference>
<dbReference type="NCBIfam" id="TIGR01692">
    <property type="entry name" value="HIBADH"/>
    <property type="match status" value="1"/>
</dbReference>
<reference evidence="12" key="1">
    <citation type="submission" date="2025-08" db="UniProtKB">
        <authorList>
            <consortium name="RefSeq"/>
        </authorList>
    </citation>
    <scope>IDENTIFICATION</scope>
    <source>
        <tissue evidence="12">Whole body</tissue>
    </source>
</reference>
<dbReference type="InterPro" id="IPR008927">
    <property type="entry name" value="6-PGluconate_DH-like_C_sf"/>
</dbReference>
<evidence type="ECO:0000259" key="9">
    <source>
        <dbReference type="Pfam" id="PF03446"/>
    </source>
</evidence>
<dbReference type="InterPro" id="IPR011548">
    <property type="entry name" value="HIBADH"/>
</dbReference>
<evidence type="ECO:0000256" key="7">
    <source>
        <dbReference type="ARBA" id="ARBA00049197"/>
    </source>
</evidence>
<evidence type="ECO:0000256" key="8">
    <source>
        <dbReference type="RuleBase" id="RU910714"/>
    </source>
</evidence>
<evidence type="ECO:0000256" key="4">
    <source>
        <dbReference type="ARBA" id="ARBA00022456"/>
    </source>
</evidence>
<dbReference type="GeneID" id="107071705"/>
<dbReference type="Gene3D" id="3.40.50.720">
    <property type="entry name" value="NAD(P)-binding Rossmann-like Domain"/>
    <property type="match status" value="1"/>
</dbReference>
<evidence type="ECO:0000256" key="6">
    <source>
        <dbReference type="ARBA" id="ARBA00023027"/>
    </source>
</evidence>
<organism evidence="11 12">
    <name type="scientific">Polistes dominula</name>
    <name type="common">European paper wasp</name>
    <name type="synonym">Vespa dominula</name>
    <dbReference type="NCBI Taxonomy" id="743375"/>
    <lineage>
        <taxon>Eukaryota</taxon>
        <taxon>Metazoa</taxon>
        <taxon>Ecdysozoa</taxon>
        <taxon>Arthropoda</taxon>
        <taxon>Hexapoda</taxon>
        <taxon>Insecta</taxon>
        <taxon>Pterygota</taxon>
        <taxon>Neoptera</taxon>
        <taxon>Endopterygota</taxon>
        <taxon>Hymenoptera</taxon>
        <taxon>Apocrita</taxon>
        <taxon>Aculeata</taxon>
        <taxon>Vespoidea</taxon>
        <taxon>Vespidae</taxon>
        <taxon>Polistinae</taxon>
        <taxon>Polistini</taxon>
        <taxon>Polistes</taxon>
    </lineage>
</organism>
<feature type="domain" description="3-hydroxyisobutyrate dehydrogenase-like NAD-binding" evidence="10">
    <location>
        <begin position="186"/>
        <end position="312"/>
    </location>
</feature>
<protein>
    <recommendedName>
        <fullName evidence="3 8">3-hydroxyisobutyrate dehydrogenase</fullName>
        <shortName evidence="8">HIBADH</shortName>
        <ecNumber evidence="3 8">1.1.1.31</ecNumber>
    </recommendedName>
</protein>
<dbReference type="Gene3D" id="1.10.1040.10">
    <property type="entry name" value="N-(1-d-carboxylethyl)-l-norvaline Dehydrogenase, domain 2"/>
    <property type="match status" value="1"/>
</dbReference>
<dbReference type="Pfam" id="PF14833">
    <property type="entry name" value="NAD_binding_11"/>
    <property type="match status" value="1"/>
</dbReference>
<keyword evidence="5 8" id="KW-0560">Oxidoreductase</keyword>
<dbReference type="SUPFAM" id="SSF51735">
    <property type="entry name" value="NAD(P)-binding Rossmann-fold domains"/>
    <property type="match status" value="1"/>
</dbReference>
<gene>
    <name evidence="12" type="primary">LOC107071705</name>
</gene>
<comment type="catalytic activity">
    <reaction evidence="7 8">
        <text>3-hydroxy-2-methylpropanoate + NAD(+) = 2-methyl-3-oxopropanoate + NADH + H(+)</text>
        <dbReference type="Rhea" id="RHEA:17681"/>
        <dbReference type="ChEBI" id="CHEBI:11805"/>
        <dbReference type="ChEBI" id="CHEBI:15378"/>
        <dbReference type="ChEBI" id="CHEBI:57540"/>
        <dbReference type="ChEBI" id="CHEBI:57700"/>
        <dbReference type="ChEBI" id="CHEBI:57945"/>
        <dbReference type="EC" id="1.1.1.31"/>
    </reaction>
</comment>
<evidence type="ECO:0000313" key="12">
    <source>
        <dbReference type="RefSeq" id="XP_015186404.1"/>
    </source>
</evidence>
<dbReference type="Proteomes" id="UP000694924">
    <property type="component" value="Unplaced"/>
</dbReference>
<dbReference type="InterPro" id="IPR036291">
    <property type="entry name" value="NAD(P)-bd_dom_sf"/>
</dbReference>
<dbReference type="PANTHER" id="PTHR22981">
    <property type="entry name" value="3-HYDROXYISOBUTYRATE DEHYDROGENASE-RELATED"/>
    <property type="match status" value="1"/>
</dbReference>
<dbReference type="InterPro" id="IPR029154">
    <property type="entry name" value="HIBADH-like_NADP-bd"/>
</dbReference>
<keyword evidence="6 8" id="KW-0520">NAD</keyword>
<comment type="similarity">
    <text evidence="2">Belongs to the HIBADH-related family. 3-hydroxyisobutyrate dehydrogenase subfamily.</text>
</comment>
<dbReference type="InterPro" id="IPR013328">
    <property type="entry name" value="6PGD_dom2"/>
</dbReference>
<feature type="domain" description="6-phosphogluconate dehydrogenase NADP-binding" evidence="9">
    <location>
        <begin position="24"/>
        <end position="183"/>
    </location>
</feature>
<comment type="pathway">
    <text evidence="1 8">Amino-acid degradation; L-valine degradation.</text>
</comment>
<sequence length="318" mass="34262">MNLFVFGLKLSKWMNTTSVRQISKIGFIGLGNMGNHMARNILKKDYQLTVFDVDKSAITNLIEAGAKTASTGAETVKDVDVLISMLPSSQHVLNCYTGANGVLSSVKKGVLLIDSSTIDPFVSQEISKEVEKREAKFIDAPVSGGINAARDGTLTFMVGGSKENFDSAKIILEVMGSRIVHCGDVGMGQAAKLCNNMLLAISMIGTAEIFNLGQRLGLKNSVLNDIVNSSSGKCWSSELYNPVPGILPDVPSSRNYEGGFSTFLMAKDLSLVQSAATRTNTLIPLGSLAHQIYRILNTHGLSKKDFSIVYQFIKGNKI</sequence>